<dbReference type="GO" id="GO:0032259">
    <property type="term" value="P:methylation"/>
    <property type="evidence" value="ECO:0007669"/>
    <property type="project" value="UniProtKB-KW"/>
</dbReference>
<evidence type="ECO:0000256" key="1">
    <source>
        <dbReference type="ARBA" id="ARBA00001286"/>
    </source>
</evidence>
<dbReference type="SUPFAM" id="SSF53155">
    <property type="entry name" value="Methylated DNA-protein cysteine methyltransferase domain"/>
    <property type="match status" value="1"/>
</dbReference>
<proteinExistence type="inferred from homology"/>
<evidence type="ECO:0000256" key="3">
    <source>
        <dbReference type="ARBA" id="ARBA00011918"/>
    </source>
</evidence>
<dbReference type="InterPro" id="IPR009057">
    <property type="entry name" value="Homeodomain-like_sf"/>
</dbReference>
<evidence type="ECO:0000256" key="2">
    <source>
        <dbReference type="ARBA" id="ARBA00008711"/>
    </source>
</evidence>
<dbReference type="Gene3D" id="3.30.160.70">
    <property type="entry name" value="Methylated DNA-protein cysteine methyltransferase domain"/>
    <property type="match status" value="1"/>
</dbReference>
<dbReference type="RefSeq" id="WP_116848488.1">
    <property type="nucleotide sequence ID" value="NZ_QTJU01000006.1"/>
</dbReference>
<dbReference type="SUPFAM" id="SSF46767">
    <property type="entry name" value="Methylated DNA-protein cysteine methyltransferase, C-terminal domain"/>
    <property type="match status" value="1"/>
</dbReference>
<keyword evidence="8" id="KW-0804">Transcription</keyword>
<accession>A0A3E1NGX1</accession>
<dbReference type="AlphaFoldDB" id="A0A3E1NGX1"/>
<keyword evidence="4 12" id="KW-0489">Methyltransferase</keyword>
<dbReference type="GO" id="GO:0006281">
    <property type="term" value="P:DNA repair"/>
    <property type="evidence" value="ECO:0007669"/>
    <property type="project" value="UniProtKB-KW"/>
</dbReference>
<comment type="caution">
    <text evidence="12">The sequence shown here is derived from an EMBL/GenBank/DDBJ whole genome shotgun (WGS) entry which is preliminary data.</text>
</comment>
<dbReference type="GO" id="GO:0003700">
    <property type="term" value="F:DNA-binding transcription factor activity"/>
    <property type="evidence" value="ECO:0007669"/>
    <property type="project" value="InterPro"/>
</dbReference>
<evidence type="ECO:0000256" key="6">
    <source>
        <dbReference type="ARBA" id="ARBA00022763"/>
    </source>
</evidence>
<evidence type="ECO:0000256" key="8">
    <source>
        <dbReference type="ARBA" id="ARBA00023163"/>
    </source>
</evidence>
<name>A0A3E1NGX1_9BACT</name>
<evidence type="ECO:0000313" key="12">
    <source>
        <dbReference type="EMBL" id="RFM27185.1"/>
    </source>
</evidence>
<evidence type="ECO:0000259" key="11">
    <source>
        <dbReference type="PROSITE" id="PS01124"/>
    </source>
</evidence>
<dbReference type="GO" id="GO:0043565">
    <property type="term" value="F:sequence-specific DNA binding"/>
    <property type="evidence" value="ECO:0007669"/>
    <property type="project" value="InterPro"/>
</dbReference>
<evidence type="ECO:0000256" key="5">
    <source>
        <dbReference type="ARBA" id="ARBA00022679"/>
    </source>
</evidence>
<dbReference type="SMART" id="SM00342">
    <property type="entry name" value="HTH_ARAC"/>
    <property type="match status" value="1"/>
</dbReference>
<evidence type="ECO:0000256" key="10">
    <source>
        <dbReference type="ARBA" id="ARBA00049348"/>
    </source>
</evidence>
<dbReference type="PANTHER" id="PTHR10815">
    <property type="entry name" value="METHYLATED-DNA--PROTEIN-CYSTEINE METHYLTRANSFERASE"/>
    <property type="match status" value="1"/>
</dbReference>
<evidence type="ECO:0000256" key="7">
    <source>
        <dbReference type="ARBA" id="ARBA00023015"/>
    </source>
</evidence>
<sequence>MNNIDYQRIAEAIQYISDHFKEQPDLDAVAAAVHLSPFHFQRLFKEWAGVSPKKFTQYISLQYAKELLRKQQSLADVSFETGLSGTSRLHDLFVSIEGMTPGEYKNGGESLVIDYAVYDTPFGPCLIASTMKGICHMSFLWDDEDVPFALQKAFPRARLVQRKTHIQQSALHLFEQNRHDLPAIKLHLKGTPFQLKVWEALLHIPSGGVQTYGTIASAIQMPMAARAVGTAVGDNPVAYLIPCHRVIRSSGITGQYHWGAARKKAMLGWEAARVFGEEQGE</sequence>
<dbReference type="InterPro" id="IPR008332">
    <property type="entry name" value="MethylG_MeTrfase_N"/>
</dbReference>
<dbReference type="FunFam" id="1.10.10.10:FF:000214">
    <property type="entry name" value="Methylated-DNA--protein-cysteine methyltransferase"/>
    <property type="match status" value="1"/>
</dbReference>
<dbReference type="InterPro" id="IPR014048">
    <property type="entry name" value="MethylDNA_cys_MeTrfase_DNA-bd"/>
</dbReference>
<dbReference type="Proteomes" id="UP000261284">
    <property type="component" value="Unassembled WGS sequence"/>
</dbReference>
<dbReference type="Gene3D" id="1.10.10.60">
    <property type="entry name" value="Homeodomain-like"/>
    <property type="match status" value="2"/>
</dbReference>
<evidence type="ECO:0000256" key="9">
    <source>
        <dbReference type="ARBA" id="ARBA00023204"/>
    </source>
</evidence>
<dbReference type="NCBIfam" id="TIGR00589">
    <property type="entry name" value="ogt"/>
    <property type="match status" value="1"/>
</dbReference>
<dbReference type="PROSITE" id="PS00374">
    <property type="entry name" value="MGMT"/>
    <property type="match status" value="1"/>
</dbReference>
<keyword evidence="7" id="KW-0805">Transcription regulation</keyword>
<evidence type="ECO:0000256" key="4">
    <source>
        <dbReference type="ARBA" id="ARBA00022603"/>
    </source>
</evidence>
<keyword evidence="5 12" id="KW-0808">Transferase</keyword>
<dbReference type="InterPro" id="IPR036631">
    <property type="entry name" value="MGMT_N_sf"/>
</dbReference>
<protein>
    <recommendedName>
        <fullName evidence="3">methylated-DNA--[protein]-cysteine S-methyltransferase</fullName>
        <ecNumber evidence="3">2.1.1.63</ecNumber>
    </recommendedName>
</protein>
<comment type="catalytic activity">
    <reaction evidence="10">
        <text>a 6-O-methyl-2'-deoxyguanosine in DNA + L-cysteinyl-[protein] = S-methyl-L-cysteinyl-[protein] + a 2'-deoxyguanosine in DNA</text>
        <dbReference type="Rhea" id="RHEA:24000"/>
        <dbReference type="Rhea" id="RHEA-COMP:10131"/>
        <dbReference type="Rhea" id="RHEA-COMP:10132"/>
        <dbReference type="Rhea" id="RHEA-COMP:11367"/>
        <dbReference type="Rhea" id="RHEA-COMP:11368"/>
        <dbReference type="ChEBI" id="CHEBI:29950"/>
        <dbReference type="ChEBI" id="CHEBI:82612"/>
        <dbReference type="ChEBI" id="CHEBI:85445"/>
        <dbReference type="ChEBI" id="CHEBI:85448"/>
        <dbReference type="EC" id="2.1.1.63"/>
    </reaction>
</comment>
<organism evidence="12 13">
    <name type="scientific">Deminuibacter soli</name>
    <dbReference type="NCBI Taxonomy" id="2291815"/>
    <lineage>
        <taxon>Bacteria</taxon>
        <taxon>Pseudomonadati</taxon>
        <taxon>Bacteroidota</taxon>
        <taxon>Chitinophagia</taxon>
        <taxon>Chitinophagales</taxon>
        <taxon>Chitinophagaceae</taxon>
        <taxon>Deminuibacter</taxon>
    </lineage>
</organism>
<dbReference type="InterPro" id="IPR036388">
    <property type="entry name" value="WH-like_DNA-bd_sf"/>
</dbReference>
<keyword evidence="13" id="KW-1185">Reference proteome</keyword>
<comment type="catalytic activity">
    <reaction evidence="1">
        <text>a 4-O-methyl-thymidine in DNA + L-cysteinyl-[protein] = a thymidine in DNA + S-methyl-L-cysteinyl-[protein]</text>
        <dbReference type="Rhea" id="RHEA:53428"/>
        <dbReference type="Rhea" id="RHEA-COMP:10131"/>
        <dbReference type="Rhea" id="RHEA-COMP:10132"/>
        <dbReference type="Rhea" id="RHEA-COMP:13555"/>
        <dbReference type="Rhea" id="RHEA-COMP:13556"/>
        <dbReference type="ChEBI" id="CHEBI:29950"/>
        <dbReference type="ChEBI" id="CHEBI:82612"/>
        <dbReference type="ChEBI" id="CHEBI:137386"/>
        <dbReference type="ChEBI" id="CHEBI:137387"/>
        <dbReference type="EC" id="2.1.1.63"/>
    </reaction>
</comment>
<keyword evidence="9" id="KW-0234">DNA repair</keyword>
<dbReference type="Pfam" id="PF01035">
    <property type="entry name" value="DNA_binding_1"/>
    <property type="match status" value="1"/>
</dbReference>
<dbReference type="PANTHER" id="PTHR10815:SF13">
    <property type="entry name" value="METHYLATED-DNA--PROTEIN-CYSTEINE METHYLTRANSFERASE"/>
    <property type="match status" value="1"/>
</dbReference>
<dbReference type="InterPro" id="IPR036217">
    <property type="entry name" value="MethylDNA_cys_MeTrfase_DNAb"/>
</dbReference>
<reference evidence="12 13" key="1">
    <citation type="submission" date="2018-08" db="EMBL/GenBank/DDBJ databases">
        <title>Chitinophagaceae sp. K23C18032701, a novel bacterium isolated from forest soil.</title>
        <authorList>
            <person name="Wang C."/>
        </authorList>
    </citation>
    <scope>NUCLEOTIDE SEQUENCE [LARGE SCALE GENOMIC DNA]</scope>
    <source>
        <strain evidence="12 13">K23C18032701</strain>
    </source>
</reference>
<dbReference type="Pfam" id="PF12833">
    <property type="entry name" value="HTH_18"/>
    <property type="match status" value="1"/>
</dbReference>
<dbReference type="CDD" id="cd06445">
    <property type="entry name" value="ATase"/>
    <property type="match status" value="1"/>
</dbReference>
<dbReference type="InterPro" id="IPR001497">
    <property type="entry name" value="MethylDNA_cys_MeTrfase_AS"/>
</dbReference>
<dbReference type="EC" id="2.1.1.63" evidence="3"/>
<dbReference type="PROSITE" id="PS01124">
    <property type="entry name" value="HTH_ARAC_FAMILY_2"/>
    <property type="match status" value="1"/>
</dbReference>
<gene>
    <name evidence="12" type="ORF">DXN05_17155</name>
</gene>
<dbReference type="EMBL" id="QTJU01000006">
    <property type="protein sequence ID" value="RFM27185.1"/>
    <property type="molecule type" value="Genomic_DNA"/>
</dbReference>
<dbReference type="OrthoDB" id="9802228at2"/>
<evidence type="ECO:0000313" key="13">
    <source>
        <dbReference type="Proteomes" id="UP000261284"/>
    </source>
</evidence>
<dbReference type="Gene3D" id="1.10.10.10">
    <property type="entry name" value="Winged helix-like DNA-binding domain superfamily/Winged helix DNA-binding domain"/>
    <property type="match status" value="1"/>
</dbReference>
<dbReference type="InterPro" id="IPR018060">
    <property type="entry name" value="HTH_AraC"/>
</dbReference>
<comment type="similarity">
    <text evidence="2">Belongs to the MGMT family.</text>
</comment>
<dbReference type="SUPFAM" id="SSF46689">
    <property type="entry name" value="Homeodomain-like"/>
    <property type="match status" value="2"/>
</dbReference>
<keyword evidence="6" id="KW-0227">DNA damage</keyword>
<feature type="domain" description="HTH araC/xylS-type" evidence="11">
    <location>
        <begin position="10"/>
        <end position="107"/>
    </location>
</feature>
<dbReference type="GO" id="GO:0003908">
    <property type="term" value="F:methylated-DNA-[protein]-cysteine S-methyltransferase activity"/>
    <property type="evidence" value="ECO:0007669"/>
    <property type="project" value="UniProtKB-EC"/>
</dbReference>
<dbReference type="Pfam" id="PF02870">
    <property type="entry name" value="Methyltransf_1N"/>
    <property type="match status" value="1"/>
</dbReference>